<reference evidence="1" key="1">
    <citation type="submission" date="2020-11" db="EMBL/GenBank/DDBJ databases">
        <authorList>
            <consortium name="DOE Joint Genome Institute"/>
            <person name="Ahrendt S."/>
            <person name="Riley R."/>
            <person name="Andreopoulos W."/>
            <person name="Labutti K."/>
            <person name="Pangilinan J."/>
            <person name="Ruiz-Duenas F.J."/>
            <person name="Barrasa J.M."/>
            <person name="Sanchez-Garcia M."/>
            <person name="Camarero S."/>
            <person name="Miyauchi S."/>
            <person name="Serrano A."/>
            <person name="Linde D."/>
            <person name="Babiker R."/>
            <person name="Drula E."/>
            <person name="Ayuso-Fernandez I."/>
            <person name="Pacheco R."/>
            <person name="Padilla G."/>
            <person name="Ferreira P."/>
            <person name="Barriuso J."/>
            <person name="Kellner H."/>
            <person name="Castanera R."/>
            <person name="Alfaro M."/>
            <person name="Ramirez L."/>
            <person name="Pisabarro A.G."/>
            <person name="Kuo A."/>
            <person name="Tritt A."/>
            <person name="Lipzen A."/>
            <person name="He G."/>
            <person name="Yan M."/>
            <person name="Ng V."/>
            <person name="Cullen D."/>
            <person name="Martin F."/>
            <person name="Rosso M.-N."/>
            <person name="Henrissat B."/>
            <person name="Hibbett D."/>
            <person name="Martinez A.T."/>
            <person name="Grigoriev I.V."/>
        </authorList>
    </citation>
    <scope>NUCLEOTIDE SEQUENCE</scope>
    <source>
        <strain evidence="1">CBS 247.69</strain>
    </source>
</reference>
<evidence type="ECO:0000313" key="2">
    <source>
        <dbReference type="Proteomes" id="UP000807353"/>
    </source>
</evidence>
<sequence length="66" mass="7697">MLQLLDVDRFGAIFTIRDRLSAKWIRRTKGTLSLNREEKVMRCCLLPSIKISTETKLFSPTKVTRN</sequence>
<comment type="caution">
    <text evidence="1">The sequence shown here is derived from an EMBL/GenBank/DDBJ whole genome shotgun (WGS) entry which is preliminary data.</text>
</comment>
<name>A0A9P5YFE1_9AGAR</name>
<dbReference type="EMBL" id="MU150236">
    <property type="protein sequence ID" value="KAF9467670.1"/>
    <property type="molecule type" value="Genomic_DNA"/>
</dbReference>
<dbReference type="AlphaFoldDB" id="A0A9P5YFE1"/>
<keyword evidence="2" id="KW-1185">Reference proteome</keyword>
<evidence type="ECO:0000313" key="1">
    <source>
        <dbReference type="EMBL" id="KAF9467670.1"/>
    </source>
</evidence>
<dbReference type="Proteomes" id="UP000807353">
    <property type="component" value="Unassembled WGS sequence"/>
</dbReference>
<gene>
    <name evidence="1" type="ORF">BDZ94DRAFT_1248729</name>
</gene>
<accession>A0A9P5YFE1</accession>
<protein>
    <submittedName>
        <fullName evidence="1">Uncharacterized protein</fullName>
    </submittedName>
</protein>
<organism evidence="1 2">
    <name type="scientific">Collybia nuda</name>
    <dbReference type="NCBI Taxonomy" id="64659"/>
    <lineage>
        <taxon>Eukaryota</taxon>
        <taxon>Fungi</taxon>
        <taxon>Dikarya</taxon>
        <taxon>Basidiomycota</taxon>
        <taxon>Agaricomycotina</taxon>
        <taxon>Agaricomycetes</taxon>
        <taxon>Agaricomycetidae</taxon>
        <taxon>Agaricales</taxon>
        <taxon>Tricholomatineae</taxon>
        <taxon>Clitocybaceae</taxon>
        <taxon>Collybia</taxon>
    </lineage>
</organism>
<proteinExistence type="predicted"/>